<gene>
    <name evidence="1" type="primary">prdD</name>
    <name evidence="1" type="ORF">D4Z93_00660</name>
</gene>
<dbReference type="NCBIfam" id="TIGR04482">
    <property type="entry name" value="D_pro_red_PrdD"/>
    <property type="match status" value="1"/>
</dbReference>
<dbReference type="KEGG" id="cfer:D4Z93_00660"/>
<dbReference type="AlphaFoldDB" id="A0A386H0G4"/>
<proteinExistence type="predicted"/>
<accession>A0A386H0G4</accession>
<dbReference type="InterPro" id="IPR031000">
    <property type="entry name" value="D_pro_red_PrdD"/>
</dbReference>
<organism evidence="1 2">
    <name type="scientific">Clostridium fermenticellae</name>
    <dbReference type="NCBI Taxonomy" id="2068654"/>
    <lineage>
        <taxon>Bacteria</taxon>
        <taxon>Bacillati</taxon>
        <taxon>Bacillota</taxon>
        <taxon>Clostridia</taxon>
        <taxon>Eubacteriales</taxon>
        <taxon>Clostridiaceae</taxon>
        <taxon>Clostridium</taxon>
    </lineage>
</organism>
<evidence type="ECO:0000313" key="2">
    <source>
        <dbReference type="Proteomes" id="UP000266301"/>
    </source>
</evidence>
<protein>
    <submittedName>
        <fullName evidence="1">Proline reductase cluster protein PrdD</fullName>
    </submittedName>
</protein>
<evidence type="ECO:0000313" key="1">
    <source>
        <dbReference type="EMBL" id="AYD39149.1"/>
    </source>
</evidence>
<keyword evidence="2" id="KW-1185">Reference proteome</keyword>
<name>A0A386H0G4_9CLOT</name>
<dbReference type="OrthoDB" id="3651437at2"/>
<reference evidence="1 2" key="1">
    <citation type="journal article" date="2019" name="Int. J. Syst. Evol. Microbiol.">
        <title>Clostridium fermenticellae sp. nov., isolated from the mud in a fermentation cellar for the production of the Chinese liquor, baijiu.</title>
        <authorList>
            <person name="Xu P.X."/>
            <person name="Chai L.J."/>
            <person name="Qiu T."/>
            <person name="Zhang X.J."/>
            <person name="Lu Z.M."/>
            <person name="Xiao C."/>
            <person name="Wang S.T."/>
            <person name="Shen C.H."/>
            <person name="Shi J.S."/>
            <person name="Xu Z.H."/>
        </authorList>
    </citation>
    <scope>NUCLEOTIDE SEQUENCE [LARGE SCALE GENOMIC DNA]</scope>
    <source>
        <strain evidence="1 2">JN500901</strain>
    </source>
</reference>
<dbReference type="Proteomes" id="UP000266301">
    <property type="component" value="Chromosome"/>
</dbReference>
<dbReference type="EMBL" id="CP032416">
    <property type="protein sequence ID" value="AYD39149.1"/>
    <property type="molecule type" value="Genomic_DNA"/>
</dbReference>
<sequence>MESCKKMRRLVIKCFHIDKVEFSEKTYIHDKTLYINSKILDNKNINYDLIKSIKIDIINPDNHDLFVNSILDFSPIATKVLGRLGEGITHVLTGVMTMLTSVDENGIQVAEFGSSEGILKDQVFFGRAGTPDKTDILVHIDVTLKAGKGANRSGPMAAHEASDMIIQEIRDFLKKVNGRLCDEKHEYFDTIDSSKKKIVIVKQVAGQGAMYDTGLFSREPGGFTGCRSIIDMGNMPVVLSPNEYRDGALRAMN</sequence>